<dbReference type="AlphaFoldDB" id="A0AAE1M9J9"/>
<reference evidence="1" key="1">
    <citation type="submission" date="2023-10" db="EMBL/GenBank/DDBJ databases">
        <title>Chromosome-level genome of the transformable northern wattle, Acacia crassicarpa.</title>
        <authorList>
            <person name="Massaro I."/>
            <person name="Sinha N.R."/>
            <person name="Poethig S."/>
            <person name="Leichty A.R."/>
        </authorList>
    </citation>
    <scope>NUCLEOTIDE SEQUENCE</scope>
    <source>
        <strain evidence="1">Acra3RX</strain>
        <tissue evidence="1">Leaf</tissue>
    </source>
</reference>
<comment type="caution">
    <text evidence="1">The sequence shown here is derived from an EMBL/GenBank/DDBJ whole genome shotgun (WGS) entry which is preliminary data.</text>
</comment>
<dbReference type="Proteomes" id="UP001293593">
    <property type="component" value="Unassembled WGS sequence"/>
</dbReference>
<proteinExistence type="predicted"/>
<protein>
    <submittedName>
        <fullName evidence="1">Uncharacterized protein</fullName>
    </submittedName>
</protein>
<accession>A0AAE1M9J9</accession>
<evidence type="ECO:0000313" key="2">
    <source>
        <dbReference type="Proteomes" id="UP001293593"/>
    </source>
</evidence>
<gene>
    <name evidence="1" type="ORF">QN277_007104</name>
</gene>
<evidence type="ECO:0000313" key="1">
    <source>
        <dbReference type="EMBL" id="KAK4257530.1"/>
    </source>
</evidence>
<dbReference type="PANTHER" id="PTHR32254">
    <property type="entry name" value="EXPRESSED PROTEIN"/>
    <property type="match status" value="1"/>
</dbReference>
<name>A0AAE1M9J9_9FABA</name>
<dbReference type="SUPFAM" id="SSF56300">
    <property type="entry name" value="Metallo-dependent phosphatases"/>
    <property type="match status" value="1"/>
</dbReference>
<dbReference type="Gene3D" id="3.60.21.10">
    <property type="match status" value="1"/>
</dbReference>
<dbReference type="EMBL" id="JAWXYG010000012">
    <property type="protein sequence ID" value="KAK4257530.1"/>
    <property type="molecule type" value="Genomic_DNA"/>
</dbReference>
<organism evidence="1 2">
    <name type="scientific">Acacia crassicarpa</name>
    <name type="common">northern wattle</name>
    <dbReference type="NCBI Taxonomy" id="499986"/>
    <lineage>
        <taxon>Eukaryota</taxon>
        <taxon>Viridiplantae</taxon>
        <taxon>Streptophyta</taxon>
        <taxon>Embryophyta</taxon>
        <taxon>Tracheophyta</taxon>
        <taxon>Spermatophyta</taxon>
        <taxon>Magnoliopsida</taxon>
        <taxon>eudicotyledons</taxon>
        <taxon>Gunneridae</taxon>
        <taxon>Pentapetalae</taxon>
        <taxon>rosids</taxon>
        <taxon>fabids</taxon>
        <taxon>Fabales</taxon>
        <taxon>Fabaceae</taxon>
        <taxon>Caesalpinioideae</taxon>
        <taxon>mimosoid clade</taxon>
        <taxon>Acacieae</taxon>
        <taxon>Acacia</taxon>
    </lineage>
</organism>
<dbReference type="InterPro" id="IPR029052">
    <property type="entry name" value="Metallo-depent_PP-like"/>
</dbReference>
<dbReference type="PANTHER" id="PTHR32254:SF5">
    <property type="entry name" value="CALCINEURIN-LIKE METALLO-PHOSPHOESTERASE SUPERFAMILY PROTEIN"/>
    <property type="match status" value="1"/>
</dbReference>
<keyword evidence="2" id="KW-1185">Reference proteome</keyword>
<sequence>MIRSFDTPIGFLTIQIEQSHHYSKRRRISENFYAEMEKKTSWVCTVVTQVSLCFALYIALNLGHPQNFIYGRPTSLDLHFISVKGGFRPLQKQLDLLKQMEMVAKTYRARFVVSSSELGEDDPLFQNATQLFPTLRLPWYTSCSTRTSKRPEVGCFAEKFKISNGKTLDIIGVDTELLQKESALRGSLSGNRKNQLHWMIRTLERNTSNWRIVVGYQPLVVCGENNEKMEKQDVFENLRRIFMKLEVNVYLSGQDCTSHTQQSSVAFIGNPCLNQKEEPYSFFVNGNSLLSQELANGFLLHRVSPMQIVTYYITSSGDIAYKTVLQQKGREAM</sequence>